<feature type="compositionally biased region" description="Low complexity" evidence="1">
    <location>
        <begin position="85"/>
        <end position="98"/>
    </location>
</feature>
<dbReference type="AlphaFoldDB" id="A0AAV7YRL0"/>
<evidence type="ECO:0000256" key="1">
    <source>
        <dbReference type="SAM" id="MobiDB-lite"/>
    </source>
</evidence>
<sequence length="374" mass="44128">MYNKKWSQQIYSNPNNFQSTFIQVPQQPNYPTNQLTQQPFQQSLIHPYQPPKQFFQQQLQPLKQPSLSLGQQFQQNLQQFQPFQSPQFQKPPQQFLPFQNPPPQQNNNLINQQQETQPFFQQPVHSTLISANFSNLPLPYINLPPLDQQKFQLDHPILRKRPNSKRNDLQISNNQKEEKDPKEEKFGYRLHLKTDDIAKLKTKLGLIKTFLKKKGTTINKINFSAVLVNDQKSSFHDCMASIKKVSELLCIYVKLDEELKSINKYIRQYIDWTNHLEAKFGPVKYHVKFASQNRVLQDFNHLIKLFVAKLENGSIKPKYLSKKNSSKIIQNSSNYKKRRVLNRSDRNQNTNQININTRQYQENKRWDGGNGLYV</sequence>
<proteinExistence type="predicted"/>
<gene>
    <name evidence="2" type="ORF">M0812_03133</name>
</gene>
<protein>
    <submittedName>
        <fullName evidence="2">Uncharacterized protein</fullName>
    </submittedName>
</protein>
<feature type="region of interest" description="Disordered" evidence="1">
    <location>
        <begin position="157"/>
        <end position="184"/>
    </location>
</feature>
<evidence type="ECO:0000313" key="3">
    <source>
        <dbReference type="Proteomes" id="UP001146793"/>
    </source>
</evidence>
<evidence type="ECO:0000313" key="2">
    <source>
        <dbReference type="EMBL" id="KAJ3431451.1"/>
    </source>
</evidence>
<reference evidence="2" key="1">
    <citation type="submission" date="2022-08" db="EMBL/GenBank/DDBJ databases">
        <title>Novel sulphate-reducing endosymbionts in the free-living metamonad Anaeramoeba.</title>
        <authorList>
            <person name="Jerlstrom-Hultqvist J."/>
            <person name="Cepicka I."/>
            <person name="Gallot-Lavallee L."/>
            <person name="Salas-Leiva D."/>
            <person name="Curtis B.A."/>
            <person name="Zahonova K."/>
            <person name="Pipaliya S."/>
            <person name="Dacks J."/>
            <person name="Roger A.J."/>
        </authorList>
    </citation>
    <scope>NUCLEOTIDE SEQUENCE</scope>
    <source>
        <strain evidence="2">Busselton2</strain>
    </source>
</reference>
<feature type="compositionally biased region" description="Basic and acidic residues" evidence="1">
    <location>
        <begin position="175"/>
        <end position="184"/>
    </location>
</feature>
<feature type="region of interest" description="Disordered" evidence="1">
    <location>
        <begin position="85"/>
        <end position="109"/>
    </location>
</feature>
<name>A0AAV7YRL0_9EUKA</name>
<comment type="caution">
    <text evidence="2">The sequence shown here is derived from an EMBL/GenBank/DDBJ whole genome shotgun (WGS) entry which is preliminary data.</text>
</comment>
<dbReference type="EMBL" id="JANTQA010000048">
    <property type="protein sequence ID" value="KAJ3431451.1"/>
    <property type="molecule type" value="Genomic_DNA"/>
</dbReference>
<organism evidence="2 3">
    <name type="scientific">Anaeramoeba flamelloides</name>
    <dbReference type="NCBI Taxonomy" id="1746091"/>
    <lineage>
        <taxon>Eukaryota</taxon>
        <taxon>Metamonada</taxon>
        <taxon>Anaeramoebidae</taxon>
        <taxon>Anaeramoeba</taxon>
    </lineage>
</organism>
<accession>A0AAV7YRL0</accession>
<dbReference type="Proteomes" id="UP001146793">
    <property type="component" value="Unassembled WGS sequence"/>
</dbReference>